<organism evidence="2 3">
    <name type="scientific">Solanum commersonii</name>
    <name type="common">Commerson's wild potato</name>
    <name type="synonym">Commerson's nightshade</name>
    <dbReference type="NCBI Taxonomy" id="4109"/>
    <lineage>
        <taxon>Eukaryota</taxon>
        <taxon>Viridiplantae</taxon>
        <taxon>Streptophyta</taxon>
        <taxon>Embryophyta</taxon>
        <taxon>Tracheophyta</taxon>
        <taxon>Spermatophyta</taxon>
        <taxon>Magnoliopsida</taxon>
        <taxon>eudicotyledons</taxon>
        <taxon>Gunneridae</taxon>
        <taxon>Pentapetalae</taxon>
        <taxon>asterids</taxon>
        <taxon>lamiids</taxon>
        <taxon>Solanales</taxon>
        <taxon>Solanaceae</taxon>
        <taxon>Solanoideae</taxon>
        <taxon>Solaneae</taxon>
        <taxon>Solanum</taxon>
    </lineage>
</organism>
<reference evidence="2 3" key="1">
    <citation type="submission" date="2020-09" db="EMBL/GenBank/DDBJ databases">
        <title>De no assembly of potato wild relative species, Solanum commersonii.</title>
        <authorList>
            <person name="Cho K."/>
        </authorList>
    </citation>
    <scope>NUCLEOTIDE SEQUENCE [LARGE SCALE GENOMIC DNA]</scope>
    <source>
        <strain evidence="2">LZ3.2</strain>
        <tissue evidence="2">Leaf</tissue>
    </source>
</reference>
<sequence>MGESMRCVLLCHLNTLVELELAFEASIVSMRFFDIVLCSTVQDTLFEWLNLILLEDKQKFKLGVLMSPKIGLGLYFDRISQKKEQRQLKEQRNEDLRIAEPIRQIAKSVLSPERNDQISGEKERLACHRAVLQSSTTSPNDPKNDDAKG</sequence>
<evidence type="ECO:0000313" key="3">
    <source>
        <dbReference type="Proteomes" id="UP000824120"/>
    </source>
</evidence>
<dbReference type="EMBL" id="JACXVP010000011">
    <property type="protein sequence ID" value="KAG5576566.1"/>
    <property type="molecule type" value="Genomic_DNA"/>
</dbReference>
<protein>
    <submittedName>
        <fullName evidence="2">Uncharacterized protein</fullName>
    </submittedName>
</protein>
<accession>A0A9J5WNV0</accession>
<proteinExistence type="predicted"/>
<feature type="compositionally biased region" description="Polar residues" evidence="1">
    <location>
        <begin position="132"/>
        <end position="141"/>
    </location>
</feature>
<keyword evidence="3" id="KW-1185">Reference proteome</keyword>
<name>A0A9J5WNV0_SOLCO</name>
<dbReference type="Proteomes" id="UP000824120">
    <property type="component" value="Chromosome 11"/>
</dbReference>
<gene>
    <name evidence="2" type="ORF">H5410_056700</name>
</gene>
<dbReference type="AlphaFoldDB" id="A0A9J5WNV0"/>
<evidence type="ECO:0000256" key="1">
    <source>
        <dbReference type="SAM" id="MobiDB-lite"/>
    </source>
</evidence>
<feature type="region of interest" description="Disordered" evidence="1">
    <location>
        <begin position="130"/>
        <end position="149"/>
    </location>
</feature>
<comment type="caution">
    <text evidence="2">The sequence shown here is derived from an EMBL/GenBank/DDBJ whole genome shotgun (WGS) entry which is preliminary data.</text>
</comment>
<evidence type="ECO:0000313" key="2">
    <source>
        <dbReference type="EMBL" id="KAG5576566.1"/>
    </source>
</evidence>